<keyword evidence="2 10" id="KW-0813">Transport</keyword>
<dbReference type="Gene3D" id="2.40.170.20">
    <property type="entry name" value="TonB-dependent receptor, beta-barrel domain"/>
    <property type="match status" value="1"/>
</dbReference>
<dbReference type="InterPro" id="IPR037066">
    <property type="entry name" value="Plug_dom_sf"/>
</dbReference>
<dbReference type="Proteomes" id="UP000464318">
    <property type="component" value="Chromosome"/>
</dbReference>
<dbReference type="GO" id="GO:0044718">
    <property type="term" value="P:siderophore transmembrane transport"/>
    <property type="evidence" value="ECO:0007669"/>
    <property type="project" value="TreeGrafter"/>
</dbReference>
<gene>
    <name evidence="12" type="ORF">DBX24_01595</name>
</gene>
<organism evidence="12 13">
    <name type="scientific">Bergeyella cardium</name>
    <dbReference type="NCBI Taxonomy" id="1585976"/>
    <lineage>
        <taxon>Bacteria</taxon>
        <taxon>Pseudomonadati</taxon>
        <taxon>Bacteroidota</taxon>
        <taxon>Flavobacteriia</taxon>
        <taxon>Flavobacteriales</taxon>
        <taxon>Weeksellaceae</taxon>
        <taxon>Bergeyella</taxon>
    </lineage>
</organism>
<sequence>MLKLKISTALVIVLISVPLFGQRKTEKKKDSIKDIQEVVVTATRSLKKLKDVPIPVQVITSDEIKKSQSKDFQSFLENEFSGINFTYDGGMPNINMMGFGGKYILFLVDGQRLAGETFDNIDYDRIDLDNIERIEIIKGASSSLYGSNAIGGVINIITKNSQSPLDITAGYLYDTSINHKINFSAGTKQKWGSFSVSSFYKMREPYIIRGTEPVIDNSGVAKYPEINVAGFTNYAINPKLQFNISPKIDLTLTPGYYYSERNRGDNDSKKIRDKYYNYTGGLKANFKLTEDKNLSISGAFDRYDKFKYYRLLKQKEKDYENQIVRSTAEYNQTLFGKHTLVAGGEVLADRLLSFRFNDSGSAEKKQAETYTLFTQQDWVLSPSFTLVTGARLDHHSLFKNFFTFRLSGMYKLDNLMTLRGGYSGGFRSPTLKELYTNWFHPWGGGFQIMGNKNLKPETSDNYTVSVDFNLNKKLNLTFMTQYSSIKNKISNKWTANNDTIRYVNFSGRSDIIGSEVSATYRPNKHFKFGTSYSYYSIGQRRITEIRPHTLTFKAEYSSHKLYIPDVLISGKYISGSTLAEKDSAGNITTYWYSPYSLWWLKLSSQLPLNFSVVAGVSNLFNYKTPTADFYSPISPGRTYYLGVRWNFNMKKKENDDTL</sequence>
<evidence type="ECO:0000256" key="6">
    <source>
        <dbReference type="ARBA" id="ARBA00023077"/>
    </source>
</evidence>
<dbReference type="KEGG" id="bcad:DBX24_01595"/>
<dbReference type="InterPro" id="IPR012910">
    <property type="entry name" value="Plug_dom"/>
</dbReference>
<dbReference type="PANTHER" id="PTHR30069">
    <property type="entry name" value="TONB-DEPENDENT OUTER MEMBRANE RECEPTOR"/>
    <property type="match status" value="1"/>
</dbReference>
<dbReference type="PROSITE" id="PS52016">
    <property type="entry name" value="TONB_DEPENDENT_REC_3"/>
    <property type="match status" value="1"/>
</dbReference>
<dbReference type="Gene3D" id="2.170.130.10">
    <property type="entry name" value="TonB-dependent receptor, plug domain"/>
    <property type="match status" value="1"/>
</dbReference>
<dbReference type="Pfam" id="PF00593">
    <property type="entry name" value="TonB_dep_Rec_b-barrel"/>
    <property type="match status" value="1"/>
</dbReference>
<dbReference type="CDD" id="cd01347">
    <property type="entry name" value="ligand_gated_channel"/>
    <property type="match status" value="1"/>
</dbReference>
<dbReference type="GO" id="GO:0009279">
    <property type="term" value="C:cell outer membrane"/>
    <property type="evidence" value="ECO:0007669"/>
    <property type="project" value="UniProtKB-SubCell"/>
</dbReference>
<keyword evidence="3 10" id="KW-1134">Transmembrane beta strand</keyword>
<keyword evidence="5" id="KW-0732">Signal</keyword>
<dbReference type="PANTHER" id="PTHR30069:SF29">
    <property type="entry name" value="HEMOGLOBIN AND HEMOGLOBIN-HAPTOGLOBIN-BINDING PROTEIN 1-RELATED"/>
    <property type="match status" value="1"/>
</dbReference>
<evidence type="ECO:0000256" key="10">
    <source>
        <dbReference type="PROSITE-ProRule" id="PRU01360"/>
    </source>
</evidence>
<evidence type="ECO:0000256" key="2">
    <source>
        <dbReference type="ARBA" id="ARBA00022448"/>
    </source>
</evidence>
<evidence type="ECO:0000256" key="4">
    <source>
        <dbReference type="ARBA" id="ARBA00022692"/>
    </source>
</evidence>
<proteinExistence type="inferred from homology"/>
<dbReference type="InterPro" id="IPR039426">
    <property type="entry name" value="TonB-dep_rcpt-like"/>
</dbReference>
<reference evidence="12 13" key="1">
    <citation type="submission" date="2018-04" db="EMBL/GenBank/DDBJ databases">
        <title>Characteristic and Complete Genome Sequencing of A Novel Member of Infective Endocarditis Causative Bacteria: Bergeyella cardium QL-PH.</title>
        <authorList>
            <person name="Pan H."/>
            <person name="Sun E."/>
            <person name="Zhang Y."/>
        </authorList>
    </citation>
    <scope>NUCLEOTIDE SEQUENCE [LARGE SCALE GENOMIC DNA]</scope>
    <source>
        <strain evidence="12 13">HPQL</strain>
    </source>
</reference>
<protein>
    <submittedName>
        <fullName evidence="12">TonB-dependent receptor</fullName>
    </submittedName>
</protein>
<evidence type="ECO:0000256" key="9">
    <source>
        <dbReference type="ARBA" id="ARBA00023237"/>
    </source>
</evidence>
<keyword evidence="8 12" id="KW-0675">Receptor</keyword>
<keyword evidence="6 11" id="KW-0798">TonB box</keyword>
<evidence type="ECO:0000256" key="8">
    <source>
        <dbReference type="ARBA" id="ARBA00023170"/>
    </source>
</evidence>
<evidence type="ECO:0000256" key="7">
    <source>
        <dbReference type="ARBA" id="ARBA00023136"/>
    </source>
</evidence>
<evidence type="ECO:0000313" key="12">
    <source>
        <dbReference type="EMBL" id="QHN64677.1"/>
    </source>
</evidence>
<comment type="subcellular location">
    <subcellularLocation>
        <location evidence="1 10">Cell outer membrane</location>
        <topology evidence="1 10">Multi-pass membrane protein</topology>
    </subcellularLocation>
</comment>
<evidence type="ECO:0000313" key="13">
    <source>
        <dbReference type="Proteomes" id="UP000464318"/>
    </source>
</evidence>
<dbReference type="InterPro" id="IPR036942">
    <property type="entry name" value="Beta-barrel_TonB_sf"/>
</dbReference>
<evidence type="ECO:0000256" key="5">
    <source>
        <dbReference type="ARBA" id="ARBA00022729"/>
    </source>
</evidence>
<keyword evidence="9 10" id="KW-0998">Cell outer membrane</keyword>
<dbReference type="OrthoDB" id="9764669at2"/>
<keyword evidence="13" id="KW-1185">Reference proteome</keyword>
<dbReference type="GO" id="GO:0015344">
    <property type="term" value="F:siderophore uptake transmembrane transporter activity"/>
    <property type="evidence" value="ECO:0007669"/>
    <property type="project" value="TreeGrafter"/>
</dbReference>
<dbReference type="EMBL" id="CP029149">
    <property type="protein sequence ID" value="QHN64677.1"/>
    <property type="molecule type" value="Genomic_DNA"/>
</dbReference>
<name>A0A6P1QU12_9FLAO</name>
<dbReference type="InterPro" id="IPR000531">
    <property type="entry name" value="Beta-barrel_TonB"/>
</dbReference>
<dbReference type="SUPFAM" id="SSF56935">
    <property type="entry name" value="Porins"/>
    <property type="match status" value="1"/>
</dbReference>
<evidence type="ECO:0000256" key="3">
    <source>
        <dbReference type="ARBA" id="ARBA00022452"/>
    </source>
</evidence>
<comment type="similarity">
    <text evidence="10 11">Belongs to the TonB-dependent receptor family.</text>
</comment>
<dbReference type="Pfam" id="PF07715">
    <property type="entry name" value="Plug"/>
    <property type="match status" value="1"/>
</dbReference>
<keyword evidence="4 10" id="KW-0812">Transmembrane</keyword>
<evidence type="ECO:0000256" key="11">
    <source>
        <dbReference type="RuleBase" id="RU003357"/>
    </source>
</evidence>
<evidence type="ECO:0000256" key="1">
    <source>
        <dbReference type="ARBA" id="ARBA00004571"/>
    </source>
</evidence>
<accession>A0A6P1QU12</accession>
<dbReference type="RefSeq" id="WP_160223768.1">
    <property type="nucleotide sequence ID" value="NZ_CP029149.1"/>
</dbReference>
<keyword evidence="7 10" id="KW-0472">Membrane</keyword>
<dbReference type="AlphaFoldDB" id="A0A6P1QU12"/>